<dbReference type="InterPro" id="IPR023827">
    <property type="entry name" value="Peptidase_S8_Asp-AS"/>
</dbReference>
<evidence type="ECO:0000256" key="6">
    <source>
        <dbReference type="RuleBase" id="RU003355"/>
    </source>
</evidence>
<evidence type="ECO:0000256" key="1">
    <source>
        <dbReference type="ARBA" id="ARBA00011073"/>
    </source>
</evidence>
<comment type="caution">
    <text evidence="9">The sequence shown here is derived from an EMBL/GenBank/DDBJ whole genome shotgun (WGS) entry which is preliminary data.</text>
</comment>
<evidence type="ECO:0000313" key="9">
    <source>
        <dbReference type="EMBL" id="PZF77674.1"/>
    </source>
</evidence>
<protein>
    <recommendedName>
        <fullName evidence="11">Peptidase S8/S53 domain-containing protein</fullName>
    </recommendedName>
</protein>
<evidence type="ECO:0000256" key="5">
    <source>
        <dbReference type="PROSITE-ProRule" id="PRU01240"/>
    </source>
</evidence>
<dbReference type="Proteomes" id="UP000248795">
    <property type="component" value="Unassembled WGS sequence"/>
</dbReference>
<dbReference type="PROSITE" id="PS51892">
    <property type="entry name" value="SUBTILASE"/>
    <property type="match status" value="1"/>
</dbReference>
<dbReference type="InterPro" id="IPR036852">
    <property type="entry name" value="Peptidase_S8/S53_dom_sf"/>
</dbReference>
<dbReference type="AlphaFoldDB" id="A0A2W2BBQ1"/>
<dbReference type="GO" id="GO:0006508">
    <property type="term" value="P:proteolysis"/>
    <property type="evidence" value="ECO:0007669"/>
    <property type="project" value="UniProtKB-KW"/>
</dbReference>
<dbReference type="Pfam" id="PF18998">
    <property type="entry name" value="Flg_new_2"/>
    <property type="match status" value="3"/>
</dbReference>
<keyword evidence="4 5" id="KW-0720">Serine protease</keyword>
<evidence type="ECO:0000313" key="10">
    <source>
        <dbReference type="Proteomes" id="UP000248795"/>
    </source>
</evidence>
<sequence length="715" mass="73403">MFAALFLFGSLTGAKASERRPLATQSLAQSLQASPSAANGFKRLRKAAAETGKLRVIVGLKVPFAVESKLANAEATRQRRDIAAASSGVLNNMPEMARSDVRTFDHLPFVAMEVTPEGLDSLAADPSVATVVVDRINAPLLAKSVPLIQGDAAWSVGYRGLGQTVAIIDTGVDKNHPFLFGKVVSEACFSASGWCPGGLTSSTAPGSGRPCPSSECNHGTHVAGIAAGRGPKFSGVARDANIIAIQVFSSINKKTSAYDSDIIAGLLRVYELRNSFHIAAVNMSLGSGLYATYCDSPTDPMTFAIDLLASVGIPTVVASGNDYATEAISSPACNSQAISVGAVSSSAWGTCLGDVAAADRVACYSNSSRYLSLLAPGSLITSSVLNRRYGAMHGTSMAAPHVAGAWAVLKERAPGAPIAAILSALTATGTPVTDYRNGISKRRINVLNALARFPEDRKAVAYVASGTAQGSVSFTPGGTVAACDRDCFNRFAPNSVVTLSATPQPGAYFYGWGGACSGKADCVLNMSTQRNVYAAFYTGGLLPLTLAKAGAGGGNVEFTTGGFTASCTGNCSQSYWKNATVVLTAEAAPGSSFSGWTGACRGKKKSCSVRLSSAKSVTAKFDPLPVYTISYVRQGTGGGTVTFGLDNVAPCPDSCSVNVYAGTEVAFTAAADAGSEFAGWQGACTGPKQTCTMTVKSPVSIAATFRTTAAAAAMP</sequence>
<dbReference type="Gene3D" id="3.40.50.200">
    <property type="entry name" value="Peptidase S8/S53 domain"/>
    <property type="match status" value="1"/>
</dbReference>
<dbReference type="PROSITE" id="PS00138">
    <property type="entry name" value="SUBTILASE_SER"/>
    <property type="match status" value="1"/>
</dbReference>
<evidence type="ECO:0000259" key="8">
    <source>
        <dbReference type="Pfam" id="PF18998"/>
    </source>
</evidence>
<dbReference type="InterPro" id="IPR023828">
    <property type="entry name" value="Peptidase_S8_Ser-AS"/>
</dbReference>
<evidence type="ECO:0000259" key="7">
    <source>
        <dbReference type="Pfam" id="PF00082"/>
    </source>
</evidence>
<feature type="active site" description="Charge relay system" evidence="5">
    <location>
        <position position="218"/>
    </location>
</feature>
<feature type="domain" description="Peptidase S8/S53" evidence="7">
    <location>
        <begin position="162"/>
        <end position="421"/>
    </location>
</feature>
<accession>A0A2W2BBQ1</accession>
<dbReference type="Pfam" id="PF00082">
    <property type="entry name" value="Peptidase_S8"/>
    <property type="match status" value="1"/>
</dbReference>
<name>A0A2W2BBQ1_9HYPH</name>
<keyword evidence="10" id="KW-1185">Reference proteome</keyword>
<dbReference type="PROSITE" id="PS00137">
    <property type="entry name" value="SUBTILASE_HIS"/>
    <property type="match status" value="1"/>
</dbReference>
<feature type="active site" description="Charge relay system" evidence="5">
    <location>
        <position position="396"/>
    </location>
</feature>
<feature type="domain" description="Bacterial repeat" evidence="8">
    <location>
        <begin position="565"/>
        <end position="623"/>
    </location>
</feature>
<organism evidence="9 10">
    <name type="scientific">Aestuariivirga litoralis</name>
    <dbReference type="NCBI Taxonomy" id="2650924"/>
    <lineage>
        <taxon>Bacteria</taxon>
        <taxon>Pseudomonadati</taxon>
        <taxon>Pseudomonadota</taxon>
        <taxon>Alphaproteobacteria</taxon>
        <taxon>Hyphomicrobiales</taxon>
        <taxon>Aestuariivirgaceae</taxon>
        <taxon>Aestuariivirga</taxon>
    </lineage>
</organism>
<feature type="domain" description="Bacterial repeat" evidence="8">
    <location>
        <begin position="636"/>
        <end position="707"/>
    </location>
</feature>
<keyword evidence="3 5" id="KW-0378">Hydrolase</keyword>
<evidence type="ECO:0008006" key="11">
    <source>
        <dbReference type="Google" id="ProtNLM"/>
    </source>
</evidence>
<dbReference type="InterPro" id="IPR015500">
    <property type="entry name" value="Peptidase_S8_subtilisin-rel"/>
</dbReference>
<feature type="active site" description="Charge relay system" evidence="5">
    <location>
        <position position="169"/>
    </location>
</feature>
<dbReference type="PROSITE" id="PS00136">
    <property type="entry name" value="SUBTILASE_ASP"/>
    <property type="match status" value="1"/>
</dbReference>
<gene>
    <name evidence="9" type="ORF">DK847_04355</name>
</gene>
<reference evidence="10" key="1">
    <citation type="submission" date="2018-06" db="EMBL/GenBank/DDBJ databases">
        <title>Aestuariibacter litoralis strain KCTC 52945T.</title>
        <authorList>
            <person name="Li X."/>
            <person name="Salam N."/>
            <person name="Li J.-L."/>
            <person name="Chen Y.-M."/>
            <person name="Yang Z.-W."/>
            <person name="Zhang L.-Y."/>
            <person name="Han M.-X."/>
            <person name="Xiao M."/>
            <person name="Li W.-J."/>
        </authorList>
    </citation>
    <scope>NUCLEOTIDE SEQUENCE [LARGE SCALE GENOMIC DNA]</scope>
    <source>
        <strain evidence="10">KCTC 52945</strain>
    </source>
</reference>
<dbReference type="InterPro" id="IPR022398">
    <property type="entry name" value="Peptidase_S8_His-AS"/>
</dbReference>
<dbReference type="InterPro" id="IPR044060">
    <property type="entry name" value="Bacterial_rp_domain"/>
</dbReference>
<evidence type="ECO:0000256" key="4">
    <source>
        <dbReference type="ARBA" id="ARBA00022825"/>
    </source>
</evidence>
<evidence type="ECO:0000256" key="2">
    <source>
        <dbReference type="ARBA" id="ARBA00022670"/>
    </source>
</evidence>
<dbReference type="PRINTS" id="PR00723">
    <property type="entry name" value="SUBTILISIN"/>
</dbReference>
<dbReference type="GO" id="GO:0004252">
    <property type="term" value="F:serine-type endopeptidase activity"/>
    <property type="evidence" value="ECO:0007669"/>
    <property type="project" value="UniProtKB-UniRule"/>
</dbReference>
<comment type="similarity">
    <text evidence="1 5 6">Belongs to the peptidase S8 family.</text>
</comment>
<dbReference type="PANTHER" id="PTHR43806">
    <property type="entry name" value="PEPTIDASE S8"/>
    <property type="match status" value="1"/>
</dbReference>
<dbReference type="InterPro" id="IPR050131">
    <property type="entry name" value="Peptidase_S8_subtilisin-like"/>
</dbReference>
<feature type="domain" description="Bacterial repeat" evidence="8">
    <location>
        <begin position="475"/>
        <end position="536"/>
    </location>
</feature>
<proteinExistence type="inferred from homology"/>
<keyword evidence="2 5" id="KW-0645">Protease</keyword>
<dbReference type="InterPro" id="IPR000209">
    <property type="entry name" value="Peptidase_S8/S53_dom"/>
</dbReference>
<dbReference type="SUPFAM" id="SSF52743">
    <property type="entry name" value="Subtilisin-like"/>
    <property type="match status" value="1"/>
</dbReference>
<dbReference type="PANTHER" id="PTHR43806:SF11">
    <property type="entry name" value="CEREVISIN-RELATED"/>
    <property type="match status" value="1"/>
</dbReference>
<dbReference type="EMBL" id="QKVK01000002">
    <property type="protein sequence ID" value="PZF77674.1"/>
    <property type="molecule type" value="Genomic_DNA"/>
</dbReference>
<evidence type="ECO:0000256" key="3">
    <source>
        <dbReference type="ARBA" id="ARBA00022801"/>
    </source>
</evidence>